<reference evidence="2" key="2">
    <citation type="submission" date="2019-12" db="EMBL/GenBank/DDBJ databases">
        <authorList>
            <person name="Cremers G."/>
        </authorList>
    </citation>
    <scope>NUCLEOTIDE SEQUENCE</scope>
    <source>
        <strain evidence="2">Mbul2</strain>
    </source>
</reference>
<accession>A0A679KI33</accession>
<dbReference type="Proteomes" id="UP001055307">
    <property type="component" value="Unassembled WGS sequence"/>
</dbReference>
<reference evidence="3" key="1">
    <citation type="journal article" date="2016" name="Front. Microbiol.">
        <title>Genome Sequence of the Piezophilic, Mesophilic Sulfate-Reducing Bacterium Desulfovibrio indicus J2T.</title>
        <authorList>
            <person name="Cao J."/>
            <person name="Maignien L."/>
            <person name="Shao Z."/>
            <person name="Alain K."/>
            <person name="Jebbar M."/>
        </authorList>
    </citation>
    <scope>NUCLEOTIDE SEQUENCE</scope>
    <source>
        <strain evidence="3">DSM 21893</strain>
    </source>
</reference>
<evidence type="ECO:0000313" key="4">
    <source>
        <dbReference type="Proteomes" id="UP001055307"/>
    </source>
</evidence>
<protein>
    <submittedName>
        <fullName evidence="2">Antitoxin MazE</fullName>
    </submittedName>
</protein>
<sequence>MNAPPKSEQTTETIRQRHARLRRQGLKPVRIWIPDPSSSSFAEEAHRQSAAVATSRHAEDDQSFINAASSWDEA</sequence>
<evidence type="ECO:0000313" key="3">
    <source>
        <dbReference type="EMBL" id="GJD39195.1"/>
    </source>
</evidence>
<dbReference type="Pfam" id="PF11455">
    <property type="entry name" value="MazE-like"/>
    <property type="match status" value="1"/>
</dbReference>
<proteinExistence type="predicted"/>
<evidence type="ECO:0000256" key="1">
    <source>
        <dbReference type="SAM" id="MobiDB-lite"/>
    </source>
</evidence>
<dbReference type="AlphaFoldDB" id="A0A679KI33"/>
<dbReference type="EMBL" id="LR743511">
    <property type="protein sequence ID" value="CAA2145404.1"/>
    <property type="molecule type" value="Genomic_DNA"/>
</dbReference>
<dbReference type="EMBL" id="BPQF01000010">
    <property type="protein sequence ID" value="GJD39195.1"/>
    <property type="molecule type" value="Genomic_DNA"/>
</dbReference>
<dbReference type="RefSeq" id="WP_026175752.1">
    <property type="nucleotide sequence ID" value="NZ_LR743511.1"/>
</dbReference>
<feature type="region of interest" description="Disordered" evidence="1">
    <location>
        <begin position="36"/>
        <end position="74"/>
    </location>
</feature>
<organism evidence="2">
    <name type="scientific">Methylobacterium bullatum</name>
    <dbReference type="NCBI Taxonomy" id="570505"/>
    <lineage>
        <taxon>Bacteria</taxon>
        <taxon>Pseudomonadati</taxon>
        <taxon>Pseudomonadota</taxon>
        <taxon>Alphaproteobacteria</taxon>
        <taxon>Hyphomicrobiales</taxon>
        <taxon>Methylobacteriaceae</taxon>
        <taxon>Methylobacterium</taxon>
    </lineage>
</organism>
<feature type="compositionally biased region" description="Polar residues" evidence="1">
    <location>
        <begin position="63"/>
        <end position="74"/>
    </location>
</feature>
<keyword evidence="4" id="KW-1185">Reference proteome</keyword>
<name>A0A679KI33_9HYPH</name>
<gene>
    <name evidence="2" type="primary">mazE</name>
    <name evidence="2" type="ORF">MBLL_04527</name>
    <name evidence="3" type="ORF">OICFNHDK_1651</name>
</gene>
<dbReference type="InterPro" id="IPR021558">
    <property type="entry name" value="MazE-like"/>
</dbReference>
<evidence type="ECO:0000313" key="2">
    <source>
        <dbReference type="EMBL" id="CAA2145404.1"/>
    </source>
</evidence>
<reference evidence="3" key="3">
    <citation type="submission" date="2021-08" db="EMBL/GenBank/DDBJ databases">
        <authorList>
            <person name="Tani A."/>
            <person name="Ola A."/>
            <person name="Ogura Y."/>
            <person name="Katsura K."/>
            <person name="Hayashi T."/>
        </authorList>
    </citation>
    <scope>NUCLEOTIDE SEQUENCE</scope>
    <source>
        <strain evidence="3">DSM 21893</strain>
    </source>
</reference>